<sequence>MKSVVISSKTVQDAINEGLRELNVDRDDVTIEIVDEPNKGFLGFIGAKDAKVKLIVNNNPVKQAEDFLHELLNKMEIKAELKINKTLDTLDIEILGENGDDMGAIIGKRGNTLDSIQYLISLIVNKDRDDYLKVLLDTENYRKKREETLIRLAKKMAGKAKRTRKKIRLEPMNPYERRIIHSALQEDPYISTFSEGQEPYRKVVIDINK</sequence>
<evidence type="ECO:0000313" key="8">
    <source>
        <dbReference type="EMBL" id="MBS4539309.1"/>
    </source>
</evidence>
<keyword evidence="5 6" id="KW-0961">Cell wall biogenesis/degradation</keyword>
<dbReference type="SMART" id="SM00393">
    <property type="entry name" value="R3H"/>
    <property type="match status" value="1"/>
</dbReference>
<evidence type="ECO:0000259" key="7">
    <source>
        <dbReference type="PROSITE" id="PS51061"/>
    </source>
</evidence>
<evidence type="ECO:0000313" key="9">
    <source>
        <dbReference type="Proteomes" id="UP000724672"/>
    </source>
</evidence>
<dbReference type="InterPro" id="IPR032782">
    <property type="entry name" value="KhpB_N"/>
</dbReference>
<protein>
    <recommendedName>
        <fullName evidence="6">RNA-binding protein KhpB</fullName>
    </recommendedName>
    <alternativeName>
        <fullName evidence="6">RNA-binding protein EloR</fullName>
    </alternativeName>
</protein>
<comment type="function">
    <text evidence="6">A probable RNA chaperone. Forms a complex with KhpA which binds to cellular RNA and controls its expression. Plays a role in peptidoglycan (PG) homeostasis and cell length regulation.</text>
</comment>
<dbReference type="PROSITE" id="PS51061">
    <property type="entry name" value="R3H"/>
    <property type="match status" value="1"/>
</dbReference>
<comment type="caution">
    <text evidence="8">The sequence shown here is derived from an EMBL/GenBank/DDBJ whole genome shotgun (WGS) entry which is preliminary data.</text>
</comment>
<dbReference type="CDD" id="cd02414">
    <property type="entry name" value="KH-II_Jag"/>
    <property type="match status" value="1"/>
</dbReference>
<dbReference type="HAMAP" id="MF_00867">
    <property type="entry name" value="KhpB"/>
    <property type="match status" value="1"/>
</dbReference>
<comment type="subcellular location">
    <subcellularLocation>
        <location evidence="6">Cytoplasm</location>
    </subcellularLocation>
</comment>
<evidence type="ECO:0000256" key="5">
    <source>
        <dbReference type="ARBA" id="ARBA00023316"/>
    </source>
</evidence>
<comment type="similarity">
    <text evidence="6">Belongs to the KhpB RNA-binding protein family.</text>
</comment>
<dbReference type="Gene3D" id="3.30.30.80">
    <property type="entry name" value="probable RNA-binding protein from clostridium symbiosum atcc 14940"/>
    <property type="match status" value="1"/>
</dbReference>
<dbReference type="SMART" id="SM01245">
    <property type="entry name" value="Jag_N"/>
    <property type="match status" value="1"/>
</dbReference>
<dbReference type="EMBL" id="WSFT01000047">
    <property type="protein sequence ID" value="MBS4539309.1"/>
    <property type="molecule type" value="Genomic_DNA"/>
</dbReference>
<dbReference type="InterPro" id="IPR036867">
    <property type="entry name" value="R3H_dom_sf"/>
</dbReference>
<proteinExistence type="inferred from homology"/>
<accession>A0A942UU62</accession>
<dbReference type="GO" id="GO:0009252">
    <property type="term" value="P:peptidoglycan biosynthetic process"/>
    <property type="evidence" value="ECO:0007669"/>
    <property type="project" value="UniProtKB-UniRule"/>
</dbReference>
<keyword evidence="2 6" id="KW-0694">RNA-binding</keyword>
<dbReference type="NCBIfam" id="NF041568">
    <property type="entry name" value="Jag_EloR"/>
    <property type="match status" value="1"/>
</dbReference>
<dbReference type="Proteomes" id="UP000724672">
    <property type="component" value="Unassembled WGS sequence"/>
</dbReference>
<dbReference type="Gene3D" id="3.30.300.20">
    <property type="match status" value="1"/>
</dbReference>
<feature type="domain" description="R3H" evidence="7">
    <location>
        <begin position="143"/>
        <end position="209"/>
    </location>
</feature>
<dbReference type="GO" id="GO:0005737">
    <property type="term" value="C:cytoplasm"/>
    <property type="evidence" value="ECO:0007669"/>
    <property type="project" value="UniProtKB-SubCell"/>
</dbReference>
<dbReference type="InterPro" id="IPR034079">
    <property type="entry name" value="R3H_KhpB"/>
</dbReference>
<dbReference type="Pfam" id="PF14804">
    <property type="entry name" value="Jag_N"/>
    <property type="match status" value="1"/>
</dbReference>
<evidence type="ECO:0000256" key="4">
    <source>
        <dbReference type="ARBA" id="ARBA00023186"/>
    </source>
</evidence>
<dbReference type="GO" id="GO:0071555">
    <property type="term" value="P:cell wall organization"/>
    <property type="evidence" value="ECO:0007669"/>
    <property type="project" value="UniProtKB-KW"/>
</dbReference>
<dbReference type="Pfam" id="PF01424">
    <property type="entry name" value="R3H"/>
    <property type="match status" value="1"/>
</dbReference>
<dbReference type="PANTHER" id="PTHR35800:SF1">
    <property type="entry name" value="RNA-BINDING PROTEIN KHPB"/>
    <property type="match status" value="1"/>
</dbReference>
<dbReference type="GO" id="GO:0003723">
    <property type="term" value="F:RNA binding"/>
    <property type="evidence" value="ECO:0007669"/>
    <property type="project" value="UniProtKB-UniRule"/>
</dbReference>
<dbReference type="CDD" id="cd02644">
    <property type="entry name" value="R3H_jag"/>
    <property type="match status" value="1"/>
</dbReference>
<evidence type="ECO:0000256" key="3">
    <source>
        <dbReference type="ARBA" id="ARBA00022960"/>
    </source>
</evidence>
<comment type="subunit">
    <text evidence="6">Forms a complex with KhpA.</text>
</comment>
<keyword evidence="1 6" id="KW-0963">Cytoplasm</keyword>
<evidence type="ECO:0000256" key="2">
    <source>
        <dbReference type="ARBA" id="ARBA00022884"/>
    </source>
</evidence>
<feature type="region of interest" description="Jag_N domain" evidence="6">
    <location>
        <begin position="5"/>
        <end position="55"/>
    </location>
</feature>
<dbReference type="PANTHER" id="PTHR35800">
    <property type="entry name" value="PROTEIN JAG"/>
    <property type="match status" value="1"/>
</dbReference>
<evidence type="ECO:0000256" key="1">
    <source>
        <dbReference type="ARBA" id="ARBA00022490"/>
    </source>
</evidence>
<name>A0A942UU62_9FIRM</name>
<dbReference type="GO" id="GO:0008360">
    <property type="term" value="P:regulation of cell shape"/>
    <property type="evidence" value="ECO:0007669"/>
    <property type="project" value="UniProtKB-KW"/>
</dbReference>
<dbReference type="InterPro" id="IPR039247">
    <property type="entry name" value="KhpB"/>
</dbReference>
<keyword evidence="9" id="KW-1185">Reference proteome</keyword>
<organism evidence="8 9">
    <name type="scientific">Anaeromonas frigoriresistens</name>
    <dbReference type="NCBI Taxonomy" id="2683708"/>
    <lineage>
        <taxon>Bacteria</taxon>
        <taxon>Bacillati</taxon>
        <taxon>Bacillota</taxon>
        <taxon>Tissierellia</taxon>
        <taxon>Tissierellales</taxon>
        <taxon>Thermohalobacteraceae</taxon>
        <taxon>Anaeromonas</taxon>
    </lineage>
</organism>
<dbReference type="InterPro" id="IPR038247">
    <property type="entry name" value="Jag_N_dom_sf"/>
</dbReference>
<dbReference type="Pfam" id="PF13083">
    <property type="entry name" value="KH_KhpA-B"/>
    <property type="match status" value="1"/>
</dbReference>
<dbReference type="RefSeq" id="WP_203367232.1">
    <property type="nucleotide sequence ID" value="NZ_WSFT01000047.1"/>
</dbReference>
<dbReference type="InterPro" id="IPR015946">
    <property type="entry name" value="KH_dom-like_a/b"/>
</dbReference>
<keyword evidence="4 6" id="KW-0143">Chaperone</keyword>
<dbReference type="Gene3D" id="3.30.1370.50">
    <property type="entry name" value="R3H-like domain"/>
    <property type="match status" value="1"/>
</dbReference>
<reference evidence="8" key="1">
    <citation type="submission" date="2019-12" db="EMBL/GenBank/DDBJ databases">
        <title>Clostridiaceae gen. nov. sp. nov., isolated from sediment in Xinjiang, China.</title>
        <authorList>
            <person name="Zhang R."/>
        </authorList>
    </citation>
    <scope>NUCLEOTIDE SEQUENCE</scope>
    <source>
        <strain evidence="8">D2Q-11</strain>
    </source>
</reference>
<dbReference type="SUPFAM" id="SSF82708">
    <property type="entry name" value="R3H domain"/>
    <property type="match status" value="1"/>
</dbReference>
<keyword evidence="3 6" id="KW-0133">Cell shape</keyword>
<dbReference type="AlphaFoldDB" id="A0A942UU62"/>
<dbReference type="InterPro" id="IPR038008">
    <property type="entry name" value="Jag_KH"/>
</dbReference>
<comment type="domain">
    <text evidence="6">Has an N-terminal Jag-N domain and 2 RNA-binding domains (KH and R3H).</text>
</comment>
<dbReference type="InterPro" id="IPR001374">
    <property type="entry name" value="R3H_dom"/>
</dbReference>
<gene>
    <name evidence="6" type="primary">khpB</name>
    <name evidence="6" type="synonym">eloR</name>
    <name evidence="8" type="ORF">GOQ27_12610</name>
</gene>
<evidence type="ECO:0000256" key="6">
    <source>
        <dbReference type="HAMAP-Rule" id="MF_00867"/>
    </source>
</evidence>